<evidence type="ECO:0000313" key="2">
    <source>
        <dbReference type="Proteomes" id="UP000287385"/>
    </source>
</evidence>
<proteinExistence type="predicted"/>
<gene>
    <name evidence="1" type="ORF">NBRC3278_2562</name>
</gene>
<dbReference type="RefSeq" id="WP_124297714.1">
    <property type="nucleotide sequence ID" value="NZ_BDEV01000107.1"/>
</dbReference>
<sequence length="136" mass="15411">MNRINFYGINISPETAALLNSPHPKKGENNLNISYPHIRKTIRMAMKEKAYSETISSKRCKIPARLKHFLMQHGHSTESPIWRNVFHDFSMSPMSIIQSPNLGIKTLAFLFAQFHLYAPDDFGKFLASVGDSSLSS</sequence>
<dbReference type="EMBL" id="BDEV01000107">
    <property type="protein sequence ID" value="GCD63469.1"/>
    <property type="molecule type" value="Genomic_DNA"/>
</dbReference>
<comment type="caution">
    <text evidence="1">The sequence shown here is derived from an EMBL/GenBank/DDBJ whole genome shotgun (WGS) entry which is preliminary data.</text>
</comment>
<dbReference type="AlphaFoldDB" id="A0A401X730"/>
<reference evidence="1 2" key="1">
    <citation type="submission" date="2016-06" db="EMBL/GenBank/DDBJ databases">
        <title>Acetobacter pasteurianus NBRC 3278 whole genome sequencing project.</title>
        <authorList>
            <person name="Matsutani M."/>
            <person name="Shiwa Y."/>
            <person name="Okamoto-Kainuma A."/>
            <person name="Ishikawa M."/>
            <person name="Koizumi Y."/>
            <person name="Yoshikawa H."/>
            <person name="Yakushi T."/>
            <person name="Matsushita K."/>
        </authorList>
    </citation>
    <scope>NUCLEOTIDE SEQUENCE [LARGE SCALE GENOMIC DNA]</scope>
    <source>
        <strain evidence="1 2">NBRC 3278</strain>
    </source>
</reference>
<organism evidence="1 2">
    <name type="scientific">Acetobacter pasteurianus NBRC 3278</name>
    <dbReference type="NCBI Taxonomy" id="1226660"/>
    <lineage>
        <taxon>Bacteria</taxon>
        <taxon>Pseudomonadati</taxon>
        <taxon>Pseudomonadota</taxon>
        <taxon>Alphaproteobacteria</taxon>
        <taxon>Acetobacterales</taxon>
        <taxon>Acetobacteraceae</taxon>
        <taxon>Acetobacter</taxon>
    </lineage>
</organism>
<dbReference type="Proteomes" id="UP000287385">
    <property type="component" value="Unassembled WGS sequence"/>
</dbReference>
<evidence type="ECO:0000313" key="1">
    <source>
        <dbReference type="EMBL" id="GCD63469.1"/>
    </source>
</evidence>
<accession>A0A401X730</accession>
<keyword evidence="2" id="KW-1185">Reference proteome</keyword>
<protein>
    <submittedName>
        <fullName evidence="1">Uncharacterized protein</fullName>
    </submittedName>
</protein>
<name>A0A401X730_ACEPA</name>